<feature type="compositionally biased region" description="Low complexity" evidence="1">
    <location>
        <begin position="1191"/>
        <end position="1214"/>
    </location>
</feature>
<feature type="compositionally biased region" description="Polar residues" evidence="1">
    <location>
        <begin position="845"/>
        <end position="856"/>
    </location>
</feature>
<feature type="compositionally biased region" description="Basic residues" evidence="1">
    <location>
        <begin position="1309"/>
        <end position="1318"/>
    </location>
</feature>
<feature type="compositionally biased region" description="Low complexity" evidence="1">
    <location>
        <begin position="948"/>
        <end position="966"/>
    </location>
</feature>
<dbReference type="OrthoDB" id="10257471at2759"/>
<dbReference type="VEuPathDB" id="FungiDB:HMPREF1544_08419"/>
<proteinExistence type="predicted"/>
<dbReference type="STRING" id="1220926.S2J5D8"/>
<keyword evidence="3" id="KW-1185">Reference proteome</keyword>
<dbReference type="InParanoid" id="S2J5D8"/>
<name>S2J5D8_MUCC1</name>
<feature type="compositionally biased region" description="Polar residues" evidence="1">
    <location>
        <begin position="919"/>
        <end position="947"/>
    </location>
</feature>
<dbReference type="SUPFAM" id="SSF52047">
    <property type="entry name" value="RNI-like"/>
    <property type="match status" value="1"/>
</dbReference>
<evidence type="ECO:0008006" key="4">
    <source>
        <dbReference type="Google" id="ProtNLM"/>
    </source>
</evidence>
<dbReference type="GO" id="GO:0031146">
    <property type="term" value="P:SCF-dependent proteasomal ubiquitin-dependent protein catabolic process"/>
    <property type="evidence" value="ECO:0007669"/>
    <property type="project" value="TreeGrafter"/>
</dbReference>
<dbReference type="SMART" id="SM00367">
    <property type="entry name" value="LRR_CC"/>
    <property type="match status" value="3"/>
</dbReference>
<dbReference type="InterPro" id="IPR032675">
    <property type="entry name" value="LRR_dom_sf"/>
</dbReference>
<protein>
    <recommendedName>
        <fullName evidence="4">F-box domain-containing protein</fullName>
    </recommendedName>
</protein>
<feature type="region of interest" description="Disordered" evidence="1">
    <location>
        <begin position="1191"/>
        <end position="1255"/>
    </location>
</feature>
<feature type="compositionally biased region" description="Acidic residues" evidence="1">
    <location>
        <begin position="587"/>
        <end position="630"/>
    </location>
</feature>
<dbReference type="GO" id="GO:0019005">
    <property type="term" value="C:SCF ubiquitin ligase complex"/>
    <property type="evidence" value="ECO:0007669"/>
    <property type="project" value="TreeGrafter"/>
</dbReference>
<feature type="compositionally biased region" description="Low complexity" evidence="1">
    <location>
        <begin position="1000"/>
        <end position="1011"/>
    </location>
</feature>
<dbReference type="Proteomes" id="UP000014254">
    <property type="component" value="Unassembled WGS sequence"/>
</dbReference>
<feature type="compositionally biased region" description="Low complexity" evidence="1">
    <location>
        <begin position="668"/>
        <end position="677"/>
    </location>
</feature>
<feature type="region of interest" description="Disordered" evidence="1">
    <location>
        <begin position="574"/>
        <end position="684"/>
    </location>
</feature>
<feature type="compositionally biased region" description="Low complexity" evidence="1">
    <location>
        <begin position="1319"/>
        <end position="1330"/>
    </location>
</feature>
<dbReference type="InterPro" id="IPR006553">
    <property type="entry name" value="Leu-rich_rpt_Cys-con_subtyp"/>
</dbReference>
<dbReference type="eggNOG" id="KOG1947">
    <property type="taxonomic scope" value="Eukaryota"/>
</dbReference>
<dbReference type="EMBL" id="KE124028">
    <property type="protein sequence ID" value="EPB84849.1"/>
    <property type="molecule type" value="Genomic_DNA"/>
</dbReference>
<evidence type="ECO:0000256" key="1">
    <source>
        <dbReference type="SAM" id="MobiDB-lite"/>
    </source>
</evidence>
<evidence type="ECO:0000313" key="3">
    <source>
        <dbReference type="Proteomes" id="UP000014254"/>
    </source>
</evidence>
<feature type="region of interest" description="Disordered" evidence="1">
    <location>
        <begin position="1126"/>
        <end position="1149"/>
    </location>
</feature>
<feature type="region of interest" description="Disordered" evidence="1">
    <location>
        <begin position="797"/>
        <end position="857"/>
    </location>
</feature>
<evidence type="ECO:0000313" key="2">
    <source>
        <dbReference type="EMBL" id="EPB84849.1"/>
    </source>
</evidence>
<reference evidence="3" key="1">
    <citation type="submission" date="2013-05" db="EMBL/GenBank/DDBJ databases">
        <title>The Genome sequence of Mucor circinelloides f. circinelloides 1006PhL.</title>
        <authorList>
            <consortium name="The Broad Institute Genomics Platform"/>
            <person name="Cuomo C."/>
            <person name="Earl A."/>
            <person name="Findley K."/>
            <person name="Lee S.C."/>
            <person name="Walker B."/>
            <person name="Young S."/>
            <person name="Zeng Q."/>
            <person name="Gargeya S."/>
            <person name="Fitzgerald M."/>
            <person name="Haas B."/>
            <person name="Abouelleil A."/>
            <person name="Allen A.W."/>
            <person name="Alvarado L."/>
            <person name="Arachchi H.M."/>
            <person name="Berlin A.M."/>
            <person name="Chapman S.B."/>
            <person name="Gainer-Dewar J."/>
            <person name="Goldberg J."/>
            <person name="Griggs A."/>
            <person name="Gujja S."/>
            <person name="Hansen M."/>
            <person name="Howarth C."/>
            <person name="Imamovic A."/>
            <person name="Ireland A."/>
            <person name="Larimer J."/>
            <person name="McCowan C."/>
            <person name="Murphy C."/>
            <person name="Pearson M."/>
            <person name="Poon T.W."/>
            <person name="Priest M."/>
            <person name="Roberts A."/>
            <person name="Saif S."/>
            <person name="Shea T."/>
            <person name="Sisk P."/>
            <person name="Sykes S."/>
            <person name="Wortman J."/>
            <person name="Nusbaum C."/>
            <person name="Birren B."/>
        </authorList>
    </citation>
    <scope>NUCLEOTIDE SEQUENCE [LARGE SCALE GENOMIC DNA]</scope>
    <source>
        <strain evidence="3">1006PhL</strain>
    </source>
</reference>
<dbReference type="PANTHER" id="PTHR13318">
    <property type="entry name" value="PARTNER OF PAIRED, ISOFORM B-RELATED"/>
    <property type="match status" value="1"/>
</dbReference>
<accession>S2J5D8</accession>
<organism evidence="2 3">
    <name type="scientific">Mucor circinelloides f. circinelloides (strain 1006PhL)</name>
    <name type="common">Mucormycosis agent</name>
    <name type="synonym">Calyptromyces circinelloides</name>
    <dbReference type="NCBI Taxonomy" id="1220926"/>
    <lineage>
        <taxon>Eukaryota</taxon>
        <taxon>Fungi</taxon>
        <taxon>Fungi incertae sedis</taxon>
        <taxon>Mucoromycota</taxon>
        <taxon>Mucoromycotina</taxon>
        <taxon>Mucoromycetes</taxon>
        <taxon>Mucorales</taxon>
        <taxon>Mucorineae</taxon>
        <taxon>Mucoraceae</taxon>
        <taxon>Mucor</taxon>
    </lineage>
</organism>
<dbReference type="Gene3D" id="3.80.10.10">
    <property type="entry name" value="Ribonuclease Inhibitor"/>
    <property type="match status" value="2"/>
</dbReference>
<dbReference type="PANTHER" id="PTHR13318:SF95">
    <property type="entry name" value="F-BOX PROTEIN YLR352W"/>
    <property type="match status" value="1"/>
</dbReference>
<feature type="compositionally biased region" description="Basic and acidic residues" evidence="1">
    <location>
        <begin position="826"/>
        <end position="844"/>
    </location>
</feature>
<gene>
    <name evidence="2" type="ORF">HMPREF1544_08419</name>
</gene>
<sequence>MTSQDNWGDFNFEETQPNSFLSLRNNIKEHICRFLPDRKDLYQACLIHPQWRTAARSVLWESIKFEKPENLRIFLSTINSNNMVALLVKSVQLVFIDHDEDTPFPPIAKSKLERHRPNALSNLAICTSIISVCENITHISIYGFNIGLQNIEQLSAYARNLKSLVIIGAPNRIPVNLNTLSPRLTSLRLDGSFGLTPAWASSFAQKAANLSCLQFSLEGVQAATLDVICASGLQLTELTLTDAFNLSDAYAEQTFRSFPRLRRFRVEGCHKLTSVSIAHSVMHCPELLDLEIRAMSVFGPNNNLNKLLEVLDSVHDGSIFARPTRLVLQNLYIIDEELHHLSRFFTQLKHLGISGCSKLTNSCFQEFVINEDFRFLKSLQVQNCPLIDSNLFGLMIKSREICQSLMRVYLESCGVIDLHDIYQLCASCFQDNLKEIKLVHYEHLVDTVLGSFNEVRNRRMLLLTRQSIDALAHSTDPVLTKAVPKEVTLTGNQIIRLAGYLNMAISELDDLISKATQEEQVSQDYADVGAPRALHDRLMASRAPSRIDQRPSTPTVWSNDVATNGVIVSAPPKNRFTASTLANEAPYQDEDEAEEEEDEEEEDDDDSFGNDNENEASYDDEQGNGDDDESSTQSDKSRSSWNNNVNNDFHPEGNLGGWGAPVNDNWATPSTSTSLSTRVSLREVQEEQQQQQQKYQIQKQQQQQSFTNQNYWTSYTADAYQDDWRQSPLEHGVANQKKNLTSGHYRNAPLVMESDGWGQAKDVIPWNDLAQQGYEKNIIETQRNTDFWNQPNPGEWVVASGPSASKHTANTTTTTTISHRKPKPNTVREKSRKADSSSSDDDHYNYSNASATSTEPASFHGVVPTKFRQRSNSVVSCDNSVDWNNDDNHVTIKVHADFPPLQKSNTVKSPASNWNTAAEWQGKSGRNITAAATTPTIRFSRRATTPRSNNSSNNNNNNNNSSNNSNDQADNLWADYAANSANSPPSAPLRKVAPPPPSPQKAAAHPVAAMPSPAVASAPTVVSTPPAAASTPLLIDTDNAVSSKKSARTGEIWTNLNGLVDSYSQPSKSTLLKPSNTAAYSSVDEIFDMVDTSVDDNIKEFRFGERIAGTVTDGELQREKATMEKDNLVSFDSDSLPDEEQNEHQRDKDGQAKLLENNFSSLDFNATAPVISPLPTKNSMVSPLISNENLSQPQQNQLSQAQQTPAQSQPPQQQKTETIAQLNGSDSSLTTVPPPPKDETLSESSNSKKKVGHKPFKLMFPDIPPLVVHEDDDIPKLCEKHCRENDVMNVVDKMITVAENLRTQKVTRRILGKPKKNKSSGSPAPSNGIF</sequence>
<feature type="region of interest" description="Disordered" evidence="1">
    <location>
        <begin position="1309"/>
        <end position="1330"/>
    </location>
</feature>
<dbReference type="OMA" id="VCENITH"/>
<feature type="compositionally biased region" description="Polar residues" evidence="1">
    <location>
        <begin position="1215"/>
        <end position="1231"/>
    </location>
</feature>
<feature type="region of interest" description="Disordered" evidence="1">
    <location>
        <begin position="919"/>
        <end position="1011"/>
    </location>
</feature>
<feature type="compositionally biased region" description="Polar residues" evidence="1">
    <location>
        <begin position="631"/>
        <end position="647"/>
    </location>
</feature>